<dbReference type="PANTHER" id="PTHR36566">
    <property type="entry name" value="NICKEL INSERTION PROTEIN-RELATED"/>
    <property type="match status" value="1"/>
</dbReference>
<keyword evidence="1" id="KW-0533">Nickel</keyword>
<organism evidence="2 3">
    <name type="scientific">Brevibacillus ruminantium</name>
    <dbReference type="NCBI Taxonomy" id="2950604"/>
    <lineage>
        <taxon>Bacteria</taxon>
        <taxon>Bacillati</taxon>
        <taxon>Bacillota</taxon>
        <taxon>Bacilli</taxon>
        <taxon>Bacillales</taxon>
        <taxon>Paenibacillaceae</taxon>
        <taxon>Brevibacillus</taxon>
    </lineage>
</organism>
<sequence length="335" mass="37565">MKIIIRSDESFFLHTAVEPLLRLAEGRPAPSQEESELSQEEALRRFETVSEAVERYRPFLSAEAWQREIDALKKLLACFQIPEKDQPSAEFYVLPLTIPAGLPLALLPLLEGWEVKEEIQNPSSQFSPVAMIWLKEIGAKPVTSLNGNISRVEMGDGVAVLSVKAEETGGRKDSLPIVHEFRKHDVEHIDTGMMLMQANVDDCSPEWMAHAMERLFEAGANDVHFIPVTMKKSRPGILVQVLCYQSKVEELTTILFQETSTFGVRYFPAACHRLARQFLTVKTTWGGVPVKIGIHRGKRVQCSPEYAVCARLAKEAGVSVKEVHQEALMLAMKQV</sequence>
<dbReference type="PANTHER" id="PTHR36566:SF1">
    <property type="entry name" value="PYRIDINIUM-3,5-BISTHIOCARBOXYLIC ACID MONONUCLEOTIDE NICKEL INSERTION PROTEIN"/>
    <property type="match status" value="1"/>
</dbReference>
<evidence type="ECO:0000313" key="3">
    <source>
        <dbReference type="Proteomes" id="UP001056500"/>
    </source>
</evidence>
<dbReference type="RefSeq" id="WP_251873904.1">
    <property type="nucleotide sequence ID" value="NZ_CP098755.1"/>
</dbReference>
<proteinExistence type="predicted"/>
<dbReference type="InterPro" id="IPR002822">
    <property type="entry name" value="Ni_insertion"/>
</dbReference>
<reference evidence="2" key="1">
    <citation type="submission" date="2022-06" db="EMBL/GenBank/DDBJ databases">
        <title>Genome sequencing of Brevibacillus sp. BB3-R1.</title>
        <authorList>
            <person name="Heo J."/>
            <person name="Lee D."/>
            <person name="Won M."/>
            <person name="Han B.-H."/>
            <person name="Hong S.-B."/>
            <person name="Kwon S.-W."/>
        </authorList>
    </citation>
    <scope>NUCLEOTIDE SEQUENCE</scope>
    <source>
        <strain evidence="2">BB3-R1</strain>
    </source>
</reference>
<dbReference type="EMBL" id="CP098755">
    <property type="protein sequence ID" value="USG66799.1"/>
    <property type="molecule type" value="Genomic_DNA"/>
</dbReference>
<dbReference type="Gene3D" id="3.30.70.1380">
    <property type="entry name" value="Transcriptional regulatory protein pf0864 domain like"/>
    <property type="match status" value="1"/>
</dbReference>
<dbReference type="Gene3D" id="3.10.20.300">
    <property type="entry name" value="mk0293 like domain"/>
    <property type="match status" value="1"/>
</dbReference>
<protein>
    <submittedName>
        <fullName evidence="2">LarC family nickel insertion protein</fullName>
    </submittedName>
</protein>
<name>A0ABY4WN30_9BACL</name>
<dbReference type="Proteomes" id="UP001056500">
    <property type="component" value="Chromosome"/>
</dbReference>
<dbReference type="Pfam" id="PF01969">
    <property type="entry name" value="Ni_insertion"/>
    <property type="match status" value="1"/>
</dbReference>
<evidence type="ECO:0000313" key="2">
    <source>
        <dbReference type="EMBL" id="USG66799.1"/>
    </source>
</evidence>
<accession>A0ABY4WN30</accession>
<evidence type="ECO:0000256" key="1">
    <source>
        <dbReference type="ARBA" id="ARBA00022596"/>
    </source>
</evidence>
<gene>
    <name evidence="2" type="ORF">NDK47_05735</name>
</gene>
<keyword evidence="3" id="KW-1185">Reference proteome</keyword>